<sequence length="221" mass="26462">MNNSYGLYRNVRNASWKFLIDFNICELPIDVFKICEQLNIQIKSYEELPEIISIIGQQGRTVDEEGFCMLFDKNWFIFYKNDYRSYANINFVILHELAHILLGHKTRIESNNGKILYTNKKNMNSQLEKEADMFAIRIMSPACVLKELNLHTPEEIMEVCRLPYIYAEKRAQRIEELYKRNMFYKQPLEIKVREQFSPFVSRLKTNWQTESIQEFISPEKF</sequence>
<organism evidence="2 3">
    <name type="scientific">Monoglobus pectinilyticus</name>
    <dbReference type="NCBI Taxonomy" id="1981510"/>
    <lineage>
        <taxon>Bacteria</taxon>
        <taxon>Bacillati</taxon>
        <taxon>Bacillota</taxon>
        <taxon>Clostridia</taxon>
        <taxon>Monoglobales</taxon>
        <taxon>Monoglobaceae</taxon>
        <taxon>Monoglobus</taxon>
    </lineage>
</organism>
<reference evidence="2 3" key="1">
    <citation type="submission" date="2017-04" db="EMBL/GenBank/DDBJ databases">
        <title>Monoglobus pectinilyticus 14 draft genome.</title>
        <authorList>
            <person name="Kim C."/>
            <person name="Rosendale D.I."/>
            <person name="Kelly W.J."/>
            <person name="Tannock G.W."/>
            <person name="Patchett M.L."/>
            <person name="Jordens J.Z."/>
        </authorList>
    </citation>
    <scope>NUCLEOTIDE SEQUENCE [LARGE SCALE GENOMIC DNA]</scope>
    <source>
        <strain evidence="2 3">14</strain>
    </source>
</reference>
<dbReference type="OrthoDB" id="581382at2"/>
<dbReference type="KEGG" id="mpec:B9O19_02128"/>
<dbReference type="Proteomes" id="UP000235589">
    <property type="component" value="Chromosome"/>
</dbReference>
<protein>
    <recommendedName>
        <fullName evidence="1">IrrE N-terminal-like domain-containing protein</fullName>
    </recommendedName>
</protein>
<keyword evidence="3" id="KW-1185">Reference proteome</keyword>
<name>A0A2K9P4W3_9FIRM</name>
<evidence type="ECO:0000313" key="3">
    <source>
        <dbReference type="Proteomes" id="UP000235589"/>
    </source>
</evidence>
<dbReference type="Pfam" id="PF06114">
    <property type="entry name" value="Peptidase_M78"/>
    <property type="match status" value="1"/>
</dbReference>
<dbReference type="EMBL" id="CP020991">
    <property type="protein sequence ID" value="AUO20270.1"/>
    <property type="molecule type" value="Genomic_DNA"/>
</dbReference>
<evidence type="ECO:0000259" key="1">
    <source>
        <dbReference type="Pfam" id="PF06114"/>
    </source>
</evidence>
<dbReference type="RefSeq" id="WP_158648990.1">
    <property type="nucleotide sequence ID" value="NZ_CP020991.1"/>
</dbReference>
<accession>A0A2K9P4W3</accession>
<evidence type="ECO:0000313" key="2">
    <source>
        <dbReference type="EMBL" id="AUO20270.1"/>
    </source>
</evidence>
<dbReference type="Gene3D" id="1.10.10.2910">
    <property type="match status" value="1"/>
</dbReference>
<feature type="domain" description="IrrE N-terminal-like" evidence="1">
    <location>
        <begin position="74"/>
        <end position="164"/>
    </location>
</feature>
<dbReference type="InterPro" id="IPR010359">
    <property type="entry name" value="IrrE_HExxH"/>
</dbReference>
<dbReference type="GeneID" id="98063500"/>
<gene>
    <name evidence="2" type="ORF">B9O19_02128</name>
</gene>
<dbReference type="AlphaFoldDB" id="A0A2K9P4W3"/>
<proteinExistence type="predicted"/>